<evidence type="ECO:0000256" key="3">
    <source>
        <dbReference type="ARBA" id="ARBA00022801"/>
    </source>
</evidence>
<keyword evidence="5" id="KW-0732">Signal</keyword>
<proteinExistence type="inferred from homology"/>
<keyword evidence="4" id="KW-0325">Glycoprotein</keyword>
<keyword evidence="3" id="KW-0378">Hydrolase</keyword>
<evidence type="ECO:0000259" key="6">
    <source>
        <dbReference type="Pfam" id="PF00135"/>
    </source>
</evidence>
<evidence type="ECO:0000256" key="2">
    <source>
        <dbReference type="ARBA" id="ARBA00022487"/>
    </source>
</evidence>
<dbReference type="InterPro" id="IPR002018">
    <property type="entry name" value="CarbesteraseB"/>
</dbReference>
<dbReference type="EMBL" id="JACKWZ010000348">
    <property type="protein sequence ID" value="KAF9408988.1"/>
    <property type="molecule type" value="Genomic_DNA"/>
</dbReference>
<gene>
    <name evidence="8" type="ORF">HF086_006361</name>
    <name evidence="7" type="ORF">HW555_011507</name>
</gene>
<comment type="similarity">
    <text evidence="1">Belongs to the type-B carboxylesterase/lipase family.</text>
</comment>
<dbReference type="GO" id="GO:0052689">
    <property type="term" value="F:carboxylic ester hydrolase activity"/>
    <property type="evidence" value="ECO:0007669"/>
    <property type="project" value="UniProtKB-KW"/>
</dbReference>
<reference evidence="7" key="1">
    <citation type="submission" date="2020-08" db="EMBL/GenBank/DDBJ databases">
        <title>Spodoptera exigua strain:BAW_Kor-Di-RS1 Genome sequencing and assembly.</title>
        <authorList>
            <person name="Kim J."/>
            <person name="Nam H.Y."/>
            <person name="Kwon M."/>
            <person name="Choi J.H."/>
            <person name="Cho S.R."/>
            <person name="Kim G.-H."/>
        </authorList>
    </citation>
    <scope>NUCLEOTIDE SEQUENCE</scope>
    <source>
        <strain evidence="7">BAW_Kor-Di-RS1</strain>
        <tissue evidence="7">Whole-body</tissue>
    </source>
</reference>
<evidence type="ECO:0000313" key="9">
    <source>
        <dbReference type="Proteomes" id="UP000648187"/>
    </source>
</evidence>
<comment type="caution">
    <text evidence="7">The sequence shown here is derived from an EMBL/GenBank/DDBJ whole genome shotgun (WGS) entry which is preliminary data.</text>
</comment>
<reference evidence="8" key="2">
    <citation type="journal article" date="2021" name="G3 (Bethesda)">
        <title>Genome and transcriptome analysis of the beet armyworm Spodoptera exigua reveals targets for pest control. .</title>
        <authorList>
            <person name="Simon S."/>
            <person name="Breeschoten T."/>
            <person name="Jansen H.J."/>
            <person name="Dirks R.P."/>
            <person name="Schranz M.E."/>
            <person name="Ros V.I.D."/>
        </authorList>
    </citation>
    <scope>NUCLEOTIDE SEQUENCE</scope>
    <source>
        <strain evidence="8">TB_SE_WUR_2020</strain>
    </source>
</reference>
<organism evidence="7 9">
    <name type="scientific">Spodoptera exigua</name>
    <name type="common">Beet armyworm</name>
    <name type="synonym">Noctua fulgens</name>
    <dbReference type="NCBI Taxonomy" id="7107"/>
    <lineage>
        <taxon>Eukaryota</taxon>
        <taxon>Metazoa</taxon>
        <taxon>Ecdysozoa</taxon>
        <taxon>Arthropoda</taxon>
        <taxon>Hexapoda</taxon>
        <taxon>Insecta</taxon>
        <taxon>Pterygota</taxon>
        <taxon>Neoptera</taxon>
        <taxon>Endopterygota</taxon>
        <taxon>Lepidoptera</taxon>
        <taxon>Glossata</taxon>
        <taxon>Ditrysia</taxon>
        <taxon>Noctuoidea</taxon>
        <taxon>Noctuidae</taxon>
        <taxon>Amphipyrinae</taxon>
        <taxon>Spodoptera</taxon>
    </lineage>
</organism>
<dbReference type="Pfam" id="PF00135">
    <property type="entry name" value="COesterase"/>
    <property type="match status" value="1"/>
</dbReference>
<evidence type="ECO:0000313" key="7">
    <source>
        <dbReference type="EMBL" id="KAF9408988.1"/>
    </source>
</evidence>
<evidence type="ECO:0000313" key="8">
    <source>
        <dbReference type="EMBL" id="KAH9641081.1"/>
    </source>
</evidence>
<dbReference type="AlphaFoldDB" id="A0A835G7K6"/>
<dbReference type="InterPro" id="IPR029058">
    <property type="entry name" value="AB_hydrolase_fold"/>
</dbReference>
<evidence type="ECO:0000256" key="1">
    <source>
        <dbReference type="ARBA" id="ARBA00005964"/>
    </source>
</evidence>
<evidence type="ECO:0000256" key="4">
    <source>
        <dbReference type="ARBA" id="ARBA00023180"/>
    </source>
</evidence>
<dbReference type="Proteomes" id="UP000814243">
    <property type="component" value="Unassembled WGS sequence"/>
</dbReference>
<sequence>MQGQTCVILVCVLAISANDEWLQMNTPQGPVLGLKQPDEGVYAFYNIPYATAPVGVDKFKAPLPPPTWKKPFEAIDRNIVCPQNKIVIEMLLDNVKMQENCLVANVFVPDTMAKNLSVLVYIHGGAFLIGYGNMNKGTQLMRSKDIIMVTFNYRLSVHGFLCLGTEGIPGNAGIKDQVALLRWVQENIASYGGNPKEVTLAGSSAGSAAVDLMMLSQLATGLFHRVIPESGGSLAPFAVQRDPLQTAQNHAKRLNFRKAEDTYALDLFYRTSPLELLMSLTLYDETDSTFVFAPCVERATGPDAFLTESPLRILMSGNYVKLPILYGFSSMEGLMRIDMFDVWKDRMNEKFSDFLPADLWFESEEKQEEVAQAVKKFYFGDEPVYRGTVFGYIDFFSDVLFTYPMLRAVKLHAEAGHKQVYLYEYTFSDNGSTTDSHSIERSAEHCAQSIAWLDNMRDKSESFSTPEYRNMRAIIRQIWHSFIITGKPVPEDSMLPEWPSAGVGRAPYVSLDLNLQLHNMYVEESVKFWDEIYQKYYRDPSPPPPPNFEISRPEPYTASLEFSDY</sequence>
<keyword evidence="9" id="KW-1185">Reference proteome</keyword>
<dbReference type="PANTHER" id="PTHR43142">
    <property type="entry name" value="CARBOXYLIC ESTER HYDROLASE"/>
    <property type="match status" value="1"/>
</dbReference>
<dbReference type="Gene3D" id="3.40.50.1820">
    <property type="entry name" value="alpha/beta hydrolase"/>
    <property type="match status" value="1"/>
</dbReference>
<feature type="chain" id="PRO_5032456542" description="Carboxylesterase type B domain-containing protein" evidence="5">
    <location>
        <begin position="18"/>
        <end position="565"/>
    </location>
</feature>
<feature type="signal peptide" evidence="5">
    <location>
        <begin position="1"/>
        <end position="17"/>
    </location>
</feature>
<name>A0A835G7K6_SPOEX</name>
<dbReference type="PANTHER" id="PTHR43142:SF1">
    <property type="entry name" value="CARBOXYLIC ESTER HYDROLASE"/>
    <property type="match status" value="1"/>
</dbReference>
<protein>
    <recommendedName>
        <fullName evidence="6">Carboxylesterase type B domain-containing protein</fullName>
    </recommendedName>
</protein>
<dbReference type="OrthoDB" id="3200163at2759"/>
<evidence type="ECO:0000256" key="5">
    <source>
        <dbReference type="SAM" id="SignalP"/>
    </source>
</evidence>
<dbReference type="SUPFAM" id="SSF53474">
    <property type="entry name" value="alpha/beta-Hydrolases"/>
    <property type="match status" value="1"/>
</dbReference>
<accession>A0A835G7K6</accession>
<feature type="domain" description="Carboxylesterase type B" evidence="6">
    <location>
        <begin position="23"/>
        <end position="529"/>
    </location>
</feature>
<keyword evidence="2" id="KW-0719">Serine esterase</keyword>
<dbReference type="EMBL" id="JACEFF010000258">
    <property type="protein sequence ID" value="KAH9641081.1"/>
    <property type="molecule type" value="Genomic_DNA"/>
</dbReference>
<dbReference type="Proteomes" id="UP000648187">
    <property type="component" value="Unassembled WGS sequence"/>
</dbReference>